<proteinExistence type="predicted"/>
<gene>
    <name evidence="1" type="ORF">Cflav_PD5682</name>
</gene>
<dbReference type="EMBL" id="ABOX02000002">
    <property type="protein sequence ID" value="EEF63047.1"/>
    <property type="molecule type" value="Genomic_DNA"/>
</dbReference>
<comment type="caution">
    <text evidence="1">The sequence shown here is derived from an EMBL/GenBank/DDBJ whole genome shotgun (WGS) entry which is preliminary data.</text>
</comment>
<accession>B9XAL2</accession>
<dbReference type="AlphaFoldDB" id="B9XAL2"/>
<evidence type="ECO:0000313" key="1">
    <source>
        <dbReference type="EMBL" id="EEF63047.1"/>
    </source>
</evidence>
<keyword evidence="2" id="KW-1185">Reference proteome</keyword>
<dbReference type="STRING" id="320771.Cflav_PD5682"/>
<name>B9XAL2_PEDPL</name>
<reference evidence="1 2" key="1">
    <citation type="journal article" date="2011" name="J. Bacteriol.">
        <title>Genome sequence of 'Pedosphaera parvula' Ellin514, an aerobic Verrucomicrobial isolate from pasture soil.</title>
        <authorList>
            <person name="Kant R."/>
            <person name="van Passel M.W."/>
            <person name="Sangwan P."/>
            <person name="Palva A."/>
            <person name="Lucas S."/>
            <person name="Copeland A."/>
            <person name="Lapidus A."/>
            <person name="Glavina Del Rio T."/>
            <person name="Dalin E."/>
            <person name="Tice H."/>
            <person name="Bruce D."/>
            <person name="Goodwin L."/>
            <person name="Pitluck S."/>
            <person name="Chertkov O."/>
            <person name="Larimer F.W."/>
            <person name="Land M.L."/>
            <person name="Hauser L."/>
            <person name="Brettin T.S."/>
            <person name="Detter J.C."/>
            <person name="Han S."/>
            <person name="de Vos W.M."/>
            <person name="Janssen P.H."/>
            <person name="Smidt H."/>
        </authorList>
    </citation>
    <scope>NUCLEOTIDE SEQUENCE [LARGE SCALE GENOMIC DNA]</scope>
    <source>
        <strain evidence="1 2">Ellin514</strain>
    </source>
</reference>
<evidence type="ECO:0000313" key="2">
    <source>
        <dbReference type="Proteomes" id="UP000003688"/>
    </source>
</evidence>
<organism evidence="1 2">
    <name type="scientific">Pedosphaera parvula (strain Ellin514)</name>
    <dbReference type="NCBI Taxonomy" id="320771"/>
    <lineage>
        <taxon>Bacteria</taxon>
        <taxon>Pseudomonadati</taxon>
        <taxon>Verrucomicrobiota</taxon>
        <taxon>Pedosphaerae</taxon>
        <taxon>Pedosphaerales</taxon>
        <taxon>Pedosphaeraceae</taxon>
        <taxon>Pedosphaera</taxon>
    </lineage>
</organism>
<protein>
    <submittedName>
        <fullName evidence="1">Uncharacterized protein</fullName>
    </submittedName>
</protein>
<dbReference type="Proteomes" id="UP000003688">
    <property type="component" value="Unassembled WGS sequence"/>
</dbReference>
<dbReference type="RefSeq" id="WP_007412860.1">
    <property type="nucleotide sequence ID" value="NZ_ABOX02000002.1"/>
</dbReference>
<sequence>MKQIPIMRLLAAALMPANEGFESGSVILGITVSKWLVTRWWGFVSLAG</sequence>